<feature type="non-terminal residue" evidence="3">
    <location>
        <position position="1"/>
    </location>
</feature>
<feature type="chain" id="PRO_5012013827" evidence="2">
    <location>
        <begin position="23"/>
        <end position="137"/>
    </location>
</feature>
<protein>
    <submittedName>
        <fullName evidence="3">Uncharacterized protein</fullName>
    </submittedName>
</protein>
<feature type="signal peptide" evidence="2">
    <location>
        <begin position="1"/>
        <end position="22"/>
    </location>
</feature>
<dbReference type="OrthoDB" id="126914at2759"/>
<accession>A0A225VVA3</accession>
<evidence type="ECO:0000256" key="2">
    <source>
        <dbReference type="SAM" id="SignalP"/>
    </source>
</evidence>
<evidence type="ECO:0000256" key="1">
    <source>
        <dbReference type="SAM" id="MobiDB-lite"/>
    </source>
</evidence>
<proteinExistence type="predicted"/>
<evidence type="ECO:0000313" key="3">
    <source>
        <dbReference type="EMBL" id="OWZ09272.1"/>
    </source>
</evidence>
<dbReference type="AlphaFoldDB" id="A0A225VVA3"/>
<keyword evidence="2" id="KW-0732">Signal</keyword>
<evidence type="ECO:0000313" key="4">
    <source>
        <dbReference type="Proteomes" id="UP000198211"/>
    </source>
</evidence>
<organism evidence="3 4">
    <name type="scientific">Phytophthora megakarya</name>
    <dbReference type="NCBI Taxonomy" id="4795"/>
    <lineage>
        <taxon>Eukaryota</taxon>
        <taxon>Sar</taxon>
        <taxon>Stramenopiles</taxon>
        <taxon>Oomycota</taxon>
        <taxon>Peronosporomycetes</taxon>
        <taxon>Peronosporales</taxon>
        <taxon>Peronosporaceae</taxon>
        <taxon>Phytophthora</taxon>
    </lineage>
</organism>
<gene>
    <name evidence="3" type="ORF">PHMEG_00018050</name>
</gene>
<keyword evidence="4" id="KW-1185">Reference proteome</keyword>
<dbReference type="EMBL" id="NBNE01002847">
    <property type="protein sequence ID" value="OWZ09272.1"/>
    <property type="molecule type" value="Genomic_DNA"/>
</dbReference>
<name>A0A225VVA3_9STRA</name>
<comment type="caution">
    <text evidence="3">The sequence shown here is derived from an EMBL/GenBank/DDBJ whole genome shotgun (WGS) entry which is preliminary data.</text>
</comment>
<feature type="region of interest" description="Disordered" evidence="1">
    <location>
        <begin position="103"/>
        <end position="137"/>
    </location>
</feature>
<reference evidence="4" key="1">
    <citation type="submission" date="2017-03" db="EMBL/GenBank/DDBJ databases">
        <title>Phytopthora megakarya and P. palmivora, two closely related causual agents of cacao black pod achieved similar genome size and gene model numbers by different mechanisms.</title>
        <authorList>
            <person name="Ali S."/>
            <person name="Shao J."/>
            <person name="Larry D.J."/>
            <person name="Kronmiller B."/>
            <person name="Shen D."/>
            <person name="Strem M.D."/>
            <person name="Melnick R.L."/>
            <person name="Guiltinan M.J."/>
            <person name="Tyler B.M."/>
            <person name="Meinhardt L.W."/>
            <person name="Bailey B.A."/>
        </authorList>
    </citation>
    <scope>NUCLEOTIDE SEQUENCE [LARGE SCALE GENOMIC DNA]</scope>
    <source>
        <strain evidence="4">zdho120</strain>
    </source>
</reference>
<sequence length="137" mass="15835">SWVYFRRTWLVLFLVNMWNVHGMDLHIVSRTNNPLKRFNRELNAAITAPHPRLSAFVDMIEVLSRHYVRLLDDITNRRAVAPQQGAIQVPVAVVLTRQGTVRRQVHRGRRQNVPVKHVASSRATRRQQRSARSAEAA</sequence>
<dbReference type="Proteomes" id="UP000198211">
    <property type="component" value="Unassembled WGS sequence"/>
</dbReference>